<accession>A0A0P7Y739</accession>
<comment type="subcellular location">
    <subcellularLocation>
        <location evidence="1">Cell outer membrane</location>
    </subcellularLocation>
</comment>
<dbReference type="PANTHER" id="PTHR30329">
    <property type="entry name" value="STATOR ELEMENT OF FLAGELLAR MOTOR COMPLEX"/>
    <property type="match status" value="1"/>
</dbReference>
<dbReference type="InterPro" id="IPR050330">
    <property type="entry name" value="Bact_OuterMem_StrucFunc"/>
</dbReference>
<dbReference type="EMBL" id="FMBM01000002">
    <property type="protein sequence ID" value="SCC80563.1"/>
    <property type="molecule type" value="Genomic_DNA"/>
</dbReference>
<comment type="caution">
    <text evidence="7">The sequence shown here is derived from an EMBL/GenBank/DDBJ whole genome shotgun (WGS) entry which is preliminary data.</text>
</comment>
<dbReference type="STRING" id="1653334.GA0071312_1566"/>
<evidence type="ECO:0000256" key="3">
    <source>
        <dbReference type="ARBA" id="ARBA00023237"/>
    </source>
</evidence>
<keyword evidence="3" id="KW-0998">Cell outer membrane</keyword>
<dbReference type="Proteomes" id="UP000182800">
    <property type="component" value="Unassembled WGS sequence"/>
</dbReference>
<gene>
    <name evidence="8" type="ORF">GA0071312_1566</name>
    <name evidence="7" type="ORF">HLUCCO17_12365</name>
</gene>
<evidence type="ECO:0000256" key="2">
    <source>
        <dbReference type="ARBA" id="ARBA00023136"/>
    </source>
</evidence>
<dbReference type="PRINTS" id="PR01021">
    <property type="entry name" value="OMPADOMAIN"/>
</dbReference>
<organism evidence="7 9">
    <name type="scientific">Saliniramus fredricksonii</name>
    <dbReference type="NCBI Taxonomy" id="1653334"/>
    <lineage>
        <taxon>Bacteria</taxon>
        <taxon>Pseudomonadati</taxon>
        <taxon>Pseudomonadota</taxon>
        <taxon>Alphaproteobacteria</taxon>
        <taxon>Hyphomicrobiales</taxon>
        <taxon>Salinarimonadaceae</taxon>
        <taxon>Saliniramus</taxon>
    </lineage>
</organism>
<dbReference type="AlphaFoldDB" id="A0A0P7Y739"/>
<keyword evidence="10" id="KW-1185">Reference proteome</keyword>
<sequence>MRKTLFLIFALFFGAAATLVALTGSVQARGPIEGASAHPLVPLPPGGYITRDEFTDFAELTFPSAPREGREQTEFLEVEGAHTRKEYTIEGTDVATLRLYRSYLDYFENEGFDIVFNGFGDELGSRSGFTFIHTTFLAATPSTRADTVAYILARDASADTVIALTFYDRQNDRRIMVNAVDIAPMDTIDLFASPDTSDSEAEPAPAPVVQQADELEEGLLADGRVVVDAILFAFDSDEILPESAEALAVVGGLMRDRPELKLLVVGHTDGVGSFDYNLRLSLDRATAVVNWLRREHGIARERLRPAGAGPMSPITTNRTEQGRTLNRRVELVEMID</sequence>
<dbReference type="InterPro" id="IPR006664">
    <property type="entry name" value="OMP_bac"/>
</dbReference>
<reference evidence="8 10" key="2">
    <citation type="submission" date="2016-08" db="EMBL/GenBank/DDBJ databases">
        <authorList>
            <person name="Varghese N."/>
            <person name="Submissions Spin"/>
        </authorList>
    </citation>
    <scope>NUCLEOTIDE SEQUENCE [LARGE SCALE GENOMIC DNA]</scope>
    <source>
        <strain evidence="8 10">HL-109</strain>
    </source>
</reference>
<keyword evidence="5" id="KW-0732">Signal</keyword>
<dbReference type="PANTHER" id="PTHR30329:SF21">
    <property type="entry name" value="LIPOPROTEIN YIAD-RELATED"/>
    <property type="match status" value="1"/>
</dbReference>
<dbReference type="Proteomes" id="UP000050497">
    <property type="component" value="Unassembled WGS sequence"/>
</dbReference>
<dbReference type="RefSeq" id="WP_165603987.1">
    <property type="nucleotide sequence ID" value="NZ_FMBM01000002.1"/>
</dbReference>
<evidence type="ECO:0000313" key="8">
    <source>
        <dbReference type="EMBL" id="SCC80563.1"/>
    </source>
</evidence>
<dbReference type="Pfam" id="PF00691">
    <property type="entry name" value="OmpA"/>
    <property type="match status" value="1"/>
</dbReference>
<name>A0A0P7Y739_9HYPH</name>
<keyword evidence="2 4" id="KW-0472">Membrane</keyword>
<evidence type="ECO:0000313" key="7">
    <source>
        <dbReference type="EMBL" id="KPQ10064.1"/>
    </source>
</evidence>
<dbReference type="InterPro" id="IPR006665">
    <property type="entry name" value="OmpA-like"/>
</dbReference>
<evidence type="ECO:0000256" key="5">
    <source>
        <dbReference type="SAM" id="SignalP"/>
    </source>
</evidence>
<evidence type="ECO:0000313" key="10">
    <source>
        <dbReference type="Proteomes" id="UP000182800"/>
    </source>
</evidence>
<proteinExistence type="predicted"/>
<protein>
    <submittedName>
        <fullName evidence="7">OOP family porin</fullName>
    </submittedName>
    <submittedName>
        <fullName evidence="8">Outer membrane protein OmpA</fullName>
    </submittedName>
</protein>
<dbReference type="GO" id="GO:0009279">
    <property type="term" value="C:cell outer membrane"/>
    <property type="evidence" value="ECO:0007669"/>
    <property type="project" value="UniProtKB-SubCell"/>
</dbReference>
<feature type="signal peptide" evidence="5">
    <location>
        <begin position="1"/>
        <end position="28"/>
    </location>
</feature>
<evidence type="ECO:0000313" key="9">
    <source>
        <dbReference type="Proteomes" id="UP000050497"/>
    </source>
</evidence>
<dbReference type="EMBL" id="LJSX01000019">
    <property type="protein sequence ID" value="KPQ10064.1"/>
    <property type="molecule type" value="Genomic_DNA"/>
</dbReference>
<dbReference type="SUPFAM" id="SSF103088">
    <property type="entry name" value="OmpA-like"/>
    <property type="match status" value="1"/>
</dbReference>
<reference evidence="7 9" key="1">
    <citation type="submission" date="2015-09" db="EMBL/GenBank/DDBJ databases">
        <title>Identification and resolution of microdiversity through metagenomic sequencing of parallel consortia.</title>
        <authorList>
            <person name="Nelson W.C."/>
            <person name="Romine M.F."/>
            <person name="Lindemann S.R."/>
        </authorList>
    </citation>
    <scope>NUCLEOTIDE SEQUENCE [LARGE SCALE GENOMIC DNA]</scope>
    <source>
        <strain evidence="7">HL-109</strain>
    </source>
</reference>
<evidence type="ECO:0000256" key="1">
    <source>
        <dbReference type="ARBA" id="ARBA00004442"/>
    </source>
</evidence>
<dbReference type="Gene3D" id="3.30.1330.60">
    <property type="entry name" value="OmpA-like domain"/>
    <property type="match status" value="1"/>
</dbReference>
<dbReference type="PROSITE" id="PS51123">
    <property type="entry name" value="OMPA_2"/>
    <property type="match status" value="1"/>
</dbReference>
<feature type="domain" description="OmpA-like" evidence="6">
    <location>
        <begin position="217"/>
        <end position="336"/>
    </location>
</feature>
<dbReference type="CDD" id="cd07185">
    <property type="entry name" value="OmpA_C-like"/>
    <property type="match status" value="1"/>
</dbReference>
<dbReference type="InterPro" id="IPR036737">
    <property type="entry name" value="OmpA-like_sf"/>
</dbReference>
<evidence type="ECO:0000259" key="6">
    <source>
        <dbReference type="PROSITE" id="PS51123"/>
    </source>
</evidence>
<evidence type="ECO:0000256" key="4">
    <source>
        <dbReference type="PROSITE-ProRule" id="PRU00473"/>
    </source>
</evidence>
<feature type="chain" id="PRO_5006146015" evidence="5">
    <location>
        <begin position="29"/>
        <end position="336"/>
    </location>
</feature>